<reference evidence="2 3" key="1">
    <citation type="submission" date="2019-09" db="EMBL/GenBank/DDBJ databases">
        <title>Whole genome sequencing of Microbacterium maritypicum.</title>
        <authorList>
            <person name="Lenchi N."/>
        </authorList>
    </citation>
    <scope>NUCLEOTIDE SEQUENCE [LARGE SCALE GENOMIC DNA]</scope>
    <source>
        <strain evidence="2 3">DSM 12512</strain>
    </source>
</reference>
<keyword evidence="1" id="KW-0472">Membrane</keyword>
<organism evidence="2 3">
    <name type="scientific">Microbacterium maritypicum</name>
    <name type="common">Microbacterium liquefaciens</name>
    <dbReference type="NCBI Taxonomy" id="33918"/>
    <lineage>
        <taxon>Bacteria</taxon>
        <taxon>Bacillati</taxon>
        <taxon>Actinomycetota</taxon>
        <taxon>Actinomycetes</taxon>
        <taxon>Micrococcales</taxon>
        <taxon>Microbacteriaceae</taxon>
        <taxon>Microbacterium</taxon>
    </lineage>
</organism>
<feature type="transmembrane region" description="Helical" evidence="1">
    <location>
        <begin position="18"/>
        <end position="37"/>
    </location>
</feature>
<comment type="caution">
    <text evidence="2">The sequence shown here is derived from an EMBL/GenBank/DDBJ whole genome shotgun (WGS) entry which is preliminary data.</text>
</comment>
<feature type="transmembrane region" description="Helical" evidence="1">
    <location>
        <begin position="92"/>
        <end position="117"/>
    </location>
</feature>
<keyword evidence="1" id="KW-0812">Transmembrane</keyword>
<evidence type="ECO:0000313" key="2">
    <source>
        <dbReference type="EMBL" id="KAB1883502.1"/>
    </source>
</evidence>
<evidence type="ECO:0000256" key="1">
    <source>
        <dbReference type="SAM" id="Phobius"/>
    </source>
</evidence>
<keyword evidence="1" id="KW-1133">Transmembrane helix</keyword>
<gene>
    <name evidence="2" type="ORF">F6W70_12890</name>
</gene>
<name>A0AAD3ZYD2_MICMQ</name>
<evidence type="ECO:0000313" key="3">
    <source>
        <dbReference type="Proteomes" id="UP000436027"/>
    </source>
</evidence>
<accession>A0AAD3ZYD2</accession>
<dbReference type="RefSeq" id="WP_029259136.1">
    <property type="nucleotide sequence ID" value="NZ_BAAAIN010000001.1"/>
</dbReference>
<dbReference type="AlphaFoldDB" id="A0AAD3ZYD2"/>
<proteinExistence type="predicted"/>
<sequence>MVVYGRTRNCASRADDFLITKIITALGLALLLVVGAWPGGHRDATDATPYLSTTSSSSLGTPSAGHVSAGSGESVAGATAEQFVTGDTANDIMIGVAGCLLGIICCFLVLIVTRTFLRHVPSSRIRERLPRAPSLAAMTGRLFALPPSLTQLSLSRT</sequence>
<dbReference type="EMBL" id="WAAQ01000002">
    <property type="protein sequence ID" value="KAB1883502.1"/>
    <property type="molecule type" value="Genomic_DNA"/>
</dbReference>
<protein>
    <submittedName>
        <fullName evidence="2">Uncharacterized protein</fullName>
    </submittedName>
</protein>
<dbReference type="Proteomes" id="UP000436027">
    <property type="component" value="Unassembled WGS sequence"/>
</dbReference>